<keyword evidence="5" id="KW-0496">Mitochondrion</keyword>
<keyword evidence="8" id="KW-1185">Reference proteome</keyword>
<evidence type="ECO:0000256" key="4">
    <source>
        <dbReference type="ARBA" id="ARBA00022980"/>
    </source>
</evidence>
<keyword evidence="3" id="KW-0809">Transit peptide</keyword>
<accession>A0A830HMI8</accession>
<organism evidence="7 8">
    <name type="scientific">Pycnococcus provasolii</name>
    <dbReference type="NCBI Taxonomy" id="41880"/>
    <lineage>
        <taxon>Eukaryota</taxon>
        <taxon>Viridiplantae</taxon>
        <taxon>Chlorophyta</taxon>
        <taxon>Pseudoscourfieldiophyceae</taxon>
        <taxon>Pseudoscourfieldiales</taxon>
        <taxon>Pycnococcaceae</taxon>
        <taxon>Pycnococcus</taxon>
    </lineage>
</organism>
<evidence type="ECO:0000256" key="2">
    <source>
        <dbReference type="ARBA" id="ARBA00010152"/>
    </source>
</evidence>
<evidence type="ECO:0000256" key="5">
    <source>
        <dbReference type="ARBA" id="ARBA00023128"/>
    </source>
</evidence>
<dbReference type="GO" id="GO:0006412">
    <property type="term" value="P:translation"/>
    <property type="evidence" value="ECO:0007669"/>
    <property type="project" value="TreeGrafter"/>
</dbReference>
<dbReference type="InterPro" id="IPR019189">
    <property type="entry name" value="Ribosomal_mL41"/>
</dbReference>
<evidence type="ECO:0000256" key="6">
    <source>
        <dbReference type="ARBA" id="ARBA00023274"/>
    </source>
</evidence>
<dbReference type="EMBL" id="BNJQ01000019">
    <property type="protein sequence ID" value="GHP08098.1"/>
    <property type="molecule type" value="Genomic_DNA"/>
</dbReference>
<dbReference type="PANTHER" id="PTHR21338:SF0">
    <property type="entry name" value="LARGE RIBOSOMAL SUBUNIT PROTEIN ML41"/>
    <property type="match status" value="1"/>
</dbReference>
<keyword evidence="6" id="KW-0687">Ribonucleoprotein</keyword>
<dbReference type="PANTHER" id="PTHR21338">
    <property type="entry name" value="MITOCHONDRIAL RIBOSOMAL PROTEIN L41"/>
    <property type="match status" value="1"/>
</dbReference>
<dbReference type="OrthoDB" id="408933at2759"/>
<dbReference type="AlphaFoldDB" id="A0A830HMI8"/>
<protein>
    <submittedName>
        <fullName evidence="7">Uncharacterized protein</fullName>
    </submittedName>
</protein>
<comment type="caution">
    <text evidence="7">The sequence shown here is derived from an EMBL/GenBank/DDBJ whole genome shotgun (WGS) entry which is preliminary data.</text>
</comment>
<dbReference type="Proteomes" id="UP000660262">
    <property type="component" value="Unassembled WGS sequence"/>
</dbReference>
<evidence type="ECO:0000313" key="7">
    <source>
        <dbReference type="EMBL" id="GHP08098.1"/>
    </source>
</evidence>
<evidence type="ECO:0000256" key="3">
    <source>
        <dbReference type="ARBA" id="ARBA00022946"/>
    </source>
</evidence>
<sequence length="222" mass="23825">MSGVYHSLAGAGAGVVAVPSSSILSLTGFFKLSRSISSCISTKRHVSMGSSTTTALLCASARTTRDLAHQQTQNNMAAMSTVSATVSTPRLCSTHTGFAAGKGVGGLANTSSYAPFALSALTHVRSAGAGGINLQQTRSYARRVPAQGYYRLTTKRVNRHYYRGTGSRNLGRINSRGTFKRDKMKEPEYIFPNLSGFDLKPYVEVLARPKREPTNKIPESNQ</sequence>
<dbReference type="Pfam" id="PF09809">
    <property type="entry name" value="MRP-L27"/>
    <property type="match status" value="1"/>
</dbReference>
<comment type="subcellular location">
    <subcellularLocation>
        <location evidence="1">Mitochondrion</location>
    </subcellularLocation>
</comment>
<dbReference type="GO" id="GO:0005762">
    <property type="term" value="C:mitochondrial large ribosomal subunit"/>
    <property type="evidence" value="ECO:0007669"/>
    <property type="project" value="InterPro"/>
</dbReference>
<evidence type="ECO:0000256" key="1">
    <source>
        <dbReference type="ARBA" id="ARBA00004173"/>
    </source>
</evidence>
<evidence type="ECO:0000313" key="8">
    <source>
        <dbReference type="Proteomes" id="UP000660262"/>
    </source>
</evidence>
<keyword evidence="4" id="KW-0689">Ribosomal protein</keyword>
<dbReference type="GO" id="GO:0003735">
    <property type="term" value="F:structural constituent of ribosome"/>
    <property type="evidence" value="ECO:0007669"/>
    <property type="project" value="InterPro"/>
</dbReference>
<reference evidence="7" key="1">
    <citation type="submission" date="2020-10" db="EMBL/GenBank/DDBJ databases">
        <title>Unveiling of a novel bifunctional photoreceptor, Dualchrome1, isolated from a cosmopolitan green alga.</title>
        <authorList>
            <person name="Suzuki S."/>
            <person name="Kawachi M."/>
        </authorList>
    </citation>
    <scope>NUCLEOTIDE SEQUENCE</scope>
    <source>
        <strain evidence="7">NIES 2893</strain>
    </source>
</reference>
<proteinExistence type="inferred from homology"/>
<gene>
    <name evidence="7" type="ORF">PPROV_000684000</name>
</gene>
<comment type="similarity">
    <text evidence="2">Belongs to the mitochondrion-specific ribosomal protein mL41 family.</text>
</comment>
<name>A0A830HMI8_9CHLO</name>